<dbReference type="Proteomes" id="UP001596550">
    <property type="component" value="Unassembled WGS sequence"/>
</dbReference>
<sequence>MKSKIYLFIILVSSIHHFNAQEKSIAEKLVQEQIEGYNARNIEAFVKPYAEDVELYMFPNRLISKGKDAMRKDYSEMFRKLPELHCKIKNRIVNGNFIIDQESISGMRKGEKVVASAIYEIKDGKISKVYFLP</sequence>
<evidence type="ECO:0000259" key="1">
    <source>
        <dbReference type="Pfam" id="PF12680"/>
    </source>
</evidence>
<dbReference type="InterPro" id="IPR037401">
    <property type="entry name" value="SnoaL-like"/>
</dbReference>
<organism evidence="2 3">
    <name type="scientific">Chryseobacterium zhengzhouense</name>
    <dbReference type="NCBI Taxonomy" id="1636086"/>
    <lineage>
        <taxon>Bacteria</taxon>
        <taxon>Pseudomonadati</taxon>
        <taxon>Bacteroidota</taxon>
        <taxon>Flavobacteriia</taxon>
        <taxon>Flavobacteriales</taxon>
        <taxon>Weeksellaceae</taxon>
        <taxon>Chryseobacterium group</taxon>
        <taxon>Chryseobacterium</taxon>
    </lineage>
</organism>
<gene>
    <name evidence="2" type="ORF">ACFQO9_05145</name>
</gene>
<feature type="domain" description="SnoaL-like" evidence="1">
    <location>
        <begin position="30"/>
        <end position="128"/>
    </location>
</feature>
<dbReference type="Gene3D" id="3.10.450.50">
    <property type="match status" value="1"/>
</dbReference>
<accession>A0ABW2LWS8</accession>
<comment type="caution">
    <text evidence="2">The sequence shown here is derived from an EMBL/GenBank/DDBJ whole genome shotgun (WGS) entry which is preliminary data.</text>
</comment>
<reference evidence="3" key="1">
    <citation type="journal article" date="2019" name="Int. J. Syst. Evol. Microbiol.">
        <title>The Global Catalogue of Microorganisms (GCM) 10K type strain sequencing project: providing services to taxonomists for standard genome sequencing and annotation.</title>
        <authorList>
            <consortium name="The Broad Institute Genomics Platform"/>
            <consortium name="The Broad Institute Genome Sequencing Center for Infectious Disease"/>
            <person name="Wu L."/>
            <person name="Ma J."/>
        </authorList>
    </citation>
    <scope>NUCLEOTIDE SEQUENCE [LARGE SCALE GENOMIC DNA]</scope>
    <source>
        <strain evidence="3">CCUG 54781</strain>
    </source>
</reference>
<protein>
    <submittedName>
        <fullName evidence="2">Nuclear transport factor 2 family protein</fullName>
    </submittedName>
</protein>
<dbReference type="RefSeq" id="WP_378174780.1">
    <property type="nucleotide sequence ID" value="NZ_JBHTCR010000002.1"/>
</dbReference>
<dbReference type="EMBL" id="JBHTCR010000002">
    <property type="protein sequence ID" value="MFC7346105.1"/>
    <property type="molecule type" value="Genomic_DNA"/>
</dbReference>
<dbReference type="Pfam" id="PF12680">
    <property type="entry name" value="SnoaL_2"/>
    <property type="match status" value="1"/>
</dbReference>
<keyword evidence="3" id="KW-1185">Reference proteome</keyword>
<proteinExistence type="predicted"/>
<dbReference type="InterPro" id="IPR032710">
    <property type="entry name" value="NTF2-like_dom_sf"/>
</dbReference>
<name>A0ABW2LWS8_9FLAO</name>
<evidence type="ECO:0000313" key="3">
    <source>
        <dbReference type="Proteomes" id="UP001596550"/>
    </source>
</evidence>
<evidence type="ECO:0000313" key="2">
    <source>
        <dbReference type="EMBL" id="MFC7346105.1"/>
    </source>
</evidence>
<dbReference type="SUPFAM" id="SSF54427">
    <property type="entry name" value="NTF2-like"/>
    <property type="match status" value="1"/>
</dbReference>